<evidence type="ECO:0000313" key="2">
    <source>
        <dbReference type="Proteomes" id="UP000216444"/>
    </source>
</evidence>
<sequence length="29" mass="3491">MVGRQRARLDRLRLNMKKRPGLLQQARTQ</sequence>
<evidence type="ECO:0000313" key="1">
    <source>
        <dbReference type="EMBL" id="OZG59316.1"/>
    </source>
</evidence>
<dbReference type="AlphaFoldDB" id="A0A261FKI2"/>
<name>A0A261FKI2_9BIFI</name>
<organism evidence="1 2">
    <name type="scientific">Bifidobacterium tissieri</name>
    <dbReference type="NCBI Taxonomy" id="1630162"/>
    <lineage>
        <taxon>Bacteria</taxon>
        <taxon>Bacillati</taxon>
        <taxon>Actinomycetota</taxon>
        <taxon>Actinomycetes</taxon>
        <taxon>Bifidobacteriales</taxon>
        <taxon>Bifidobacteriaceae</taxon>
        <taxon>Bifidobacterium</taxon>
    </lineage>
</organism>
<accession>A0A261FKI2</accession>
<dbReference type="Proteomes" id="UP000216444">
    <property type="component" value="Unassembled WGS sequence"/>
</dbReference>
<dbReference type="EMBL" id="MWWV01000001">
    <property type="protein sequence ID" value="OZG59316.1"/>
    <property type="molecule type" value="Genomic_DNA"/>
</dbReference>
<keyword evidence="2" id="KW-1185">Reference proteome</keyword>
<gene>
    <name evidence="1" type="ORF">BTIS_0047</name>
</gene>
<protein>
    <submittedName>
        <fullName evidence="1">Uncharacterized protein</fullName>
    </submittedName>
</protein>
<reference evidence="1 2" key="1">
    <citation type="journal article" date="2017" name="BMC Genomics">
        <title>Comparative genomic and phylogenomic analyses of the Bifidobacteriaceae family.</title>
        <authorList>
            <person name="Lugli G.A."/>
            <person name="Milani C."/>
            <person name="Turroni F."/>
            <person name="Duranti S."/>
            <person name="Mancabelli L."/>
            <person name="Mangifesta M."/>
            <person name="Ferrario C."/>
            <person name="Modesto M."/>
            <person name="Mattarelli P."/>
            <person name="Jiri K."/>
            <person name="van Sinderen D."/>
            <person name="Ventura M."/>
        </authorList>
    </citation>
    <scope>NUCLEOTIDE SEQUENCE [LARGE SCALE GENOMIC DNA]</scope>
    <source>
        <strain evidence="1 2">DSM 100201</strain>
    </source>
</reference>
<comment type="caution">
    <text evidence="1">The sequence shown here is derived from an EMBL/GenBank/DDBJ whole genome shotgun (WGS) entry which is preliminary data.</text>
</comment>
<proteinExistence type="predicted"/>